<dbReference type="PANTHER" id="PTHR30288">
    <property type="entry name" value="FLAGELLAR CAP/ASSEMBLY PROTEIN FLID"/>
    <property type="match status" value="1"/>
</dbReference>
<keyword evidence="9" id="KW-1185">Reference proteome</keyword>
<evidence type="ECO:0000256" key="1">
    <source>
        <dbReference type="ARBA" id="ARBA00009764"/>
    </source>
</evidence>
<evidence type="ECO:0000256" key="4">
    <source>
        <dbReference type="ARBA" id="ARBA00023143"/>
    </source>
</evidence>
<keyword evidence="4 5" id="KW-0975">Bacterial flagellum</keyword>
<keyword evidence="5" id="KW-0964">Secreted</keyword>
<proteinExistence type="inferred from homology"/>
<accession>A0ABZ0XRL4</accession>
<comment type="subcellular location">
    <subcellularLocation>
        <location evidence="5">Secreted</location>
    </subcellularLocation>
    <subcellularLocation>
        <location evidence="5">Bacterial flagellum</location>
    </subcellularLocation>
</comment>
<feature type="domain" description="Flagellar hook-associated protein 2 C-terminal" evidence="7">
    <location>
        <begin position="231"/>
        <end position="450"/>
    </location>
</feature>
<evidence type="ECO:0000313" key="9">
    <source>
        <dbReference type="Proteomes" id="UP001326110"/>
    </source>
</evidence>
<comment type="subunit">
    <text evidence="2 5">Homopentamer.</text>
</comment>
<keyword evidence="3" id="KW-0175">Coiled coil</keyword>
<feature type="domain" description="Flagellar hook-associated protein 2 N-terminal" evidence="6">
    <location>
        <begin position="9"/>
        <end position="105"/>
    </location>
</feature>
<name>A0ABZ0XRL4_9BURK</name>
<evidence type="ECO:0000256" key="3">
    <source>
        <dbReference type="ARBA" id="ARBA00023054"/>
    </source>
</evidence>
<evidence type="ECO:0000256" key="5">
    <source>
        <dbReference type="RuleBase" id="RU362066"/>
    </source>
</evidence>
<dbReference type="InterPro" id="IPR010809">
    <property type="entry name" value="FliD_C"/>
</dbReference>
<keyword evidence="8" id="KW-0969">Cilium</keyword>
<dbReference type="Proteomes" id="UP001326110">
    <property type="component" value="Chromosome"/>
</dbReference>
<protein>
    <recommendedName>
        <fullName evidence="5">Flagellar hook-associated protein 2</fullName>
        <shortName evidence="5">HAP2</shortName>
    </recommendedName>
    <alternativeName>
        <fullName evidence="5">Flagellar cap protein</fullName>
    </alternativeName>
</protein>
<dbReference type="InterPro" id="IPR003481">
    <property type="entry name" value="FliD_N"/>
</dbReference>
<dbReference type="GeneID" id="43161739"/>
<dbReference type="RefSeq" id="WP_019919815.1">
    <property type="nucleotide sequence ID" value="NZ_CP140152.1"/>
</dbReference>
<comment type="function">
    <text evidence="5">Required for morphogenesis and for the elongation of the flagellar filament by facilitating polymerization of the flagellin monomers at the tip of growing filament. Forms a capping structure, which prevents flagellin subunits (transported through the central channel of the flagellum) from leaking out without polymerization at the distal end.</text>
</comment>
<comment type="similarity">
    <text evidence="1 5">Belongs to the FliD family.</text>
</comment>
<gene>
    <name evidence="8" type="primary">fliD</name>
    <name evidence="8" type="ORF">SR858_15015</name>
</gene>
<evidence type="ECO:0000259" key="6">
    <source>
        <dbReference type="Pfam" id="PF02465"/>
    </source>
</evidence>
<keyword evidence="8" id="KW-0966">Cell projection</keyword>
<dbReference type="InterPro" id="IPR040026">
    <property type="entry name" value="FliD"/>
</dbReference>
<organism evidence="8 9">
    <name type="scientific">Duganella zoogloeoides</name>
    <dbReference type="NCBI Taxonomy" id="75659"/>
    <lineage>
        <taxon>Bacteria</taxon>
        <taxon>Pseudomonadati</taxon>
        <taxon>Pseudomonadota</taxon>
        <taxon>Betaproteobacteria</taxon>
        <taxon>Burkholderiales</taxon>
        <taxon>Oxalobacteraceae</taxon>
        <taxon>Telluria group</taxon>
        <taxon>Duganella</taxon>
    </lineage>
</organism>
<evidence type="ECO:0000256" key="2">
    <source>
        <dbReference type="ARBA" id="ARBA00011255"/>
    </source>
</evidence>
<dbReference type="Pfam" id="PF02465">
    <property type="entry name" value="FliD_N"/>
    <property type="match status" value="1"/>
</dbReference>
<dbReference type="EMBL" id="CP140152">
    <property type="protein sequence ID" value="WQH02385.1"/>
    <property type="molecule type" value="Genomic_DNA"/>
</dbReference>
<dbReference type="Pfam" id="PF07195">
    <property type="entry name" value="FliD_C"/>
    <property type="match status" value="1"/>
</dbReference>
<reference evidence="8 9" key="1">
    <citation type="submission" date="2023-11" db="EMBL/GenBank/DDBJ databases">
        <title>MicrobeMod: A computational toolkit for identifying prokaryotic methylation and restriction-modification with nanopore sequencing.</title>
        <authorList>
            <person name="Crits-Christoph A."/>
            <person name="Kang S.C."/>
            <person name="Lee H."/>
            <person name="Ostrov N."/>
        </authorList>
    </citation>
    <scope>NUCLEOTIDE SEQUENCE [LARGE SCALE GENOMIC DNA]</scope>
    <source>
        <strain evidence="8 9">ATCC 25935</strain>
    </source>
</reference>
<evidence type="ECO:0000313" key="8">
    <source>
        <dbReference type="EMBL" id="WQH02385.1"/>
    </source>
</evidence>
<sequence length="466" mass="47766">MAVITSPTYDPQTTATNLANAYIKAPQAVLDAQVARDKSDTAALATLGTALSTFQTAINALANGASKTISARGATFSDTTIATGSAGALAAAGSYSFYVEQVATAGQVSFGISNGLAPNNGKLNIKMGDNSNIEIDLATANTDNNGELTPKEIAAAINASADNDGKLTASTITINGDTRLVLTSTKTGKDAGVEEITLTGASDQTLADDLADKTILTAANNAIVWSGPKTTGTKIEQASNTFTVIDDVSFTIAKAQGASDAPITLKVGADTAATTANVQAFVTAYNNLYNAVNALTQAGNAASNVTPGVLNADSGVKALRDQLGTALRAATGGLSLVSFGITGNRDGTLSLDTARLTKAVAANPGSLDTMFGSSSSLGLNDSGVLGKMNKLISSWTDTSKGTISVRKQASAKLQSQLADRQTALEVQFNNAYRRYLTQFTTLQQLQSSMTNTSNLFTELFSSSSKT</sequence>
<evidence type="ECO:0000259" key="7">
    <source>
        <dbReference type="Pfam" id="PF07195"/>
    </source>
</evidence>
<dbReference type="PANTHER" id="PTHR30288:SF0">
    <property type="entry name" value="FLAGELLAR HOOK-ASSOCIATED PROTEIN 2"/>
    <property type="match status" value="1"/>
</dbReference>
<keyword evidence="8" id="KW-0282">Flagellum</keyword>